<reference evidence="2 3" key="1">
    <citation type="submission" date="2016-05" db="EMBL/GenBank/DDBJ databases">
        <title>Genomic and physiological characterization of Planctopirus sp. isolated from fresh water lake.</title>
        <authorList>
            <person name="Subhash Y."/>
            <person name="Ramana C."/>
        </authorList>
    </citation>
    <scope>NUCLEOTIDE SEQUENCE [LARGE SCALE GENOMIC DNA]</scope>
    <source>
        <strain evidence="2 3">JC280</strain>
    </source>
</reference>
<protein>
    <recommendedName>
        <fullName evidence="4">AsmA-like C-terminal domain-containing protein</fullName>
    </recommendedName>
</protein>
<evidence type="ECO:0008006" key="4">
    <source>
        <dbReference type="Google" id="ProtNLM"/>
    </source>
</evidence>
<sequence length="1089" mass="120512">MLRTFRWIFGIVVLLGIAGAGGAGALYFRSDAMLREEALRQFARACPDSIITLDGARFDFSGRIRLFNLQITPEGQELPLVVIPELIVSLDREQLSQHQLIVIEQLRLIQPHIHLKRGADGHWNVESLALARQSAMAMPEIFIESGRCQIELESQIHPASAQVAHELHSVVGEANSKAISLTIDDMAWSCFPVSAKQVSIRGEARVGDIGRLNIDNATISTEERFWSVHGTWQGLRFTNSIWSFASHFDSAIDQQWKRIWSQLIQGLDAPEAFSELPEIPPVQLHANLAFKALQKSADVLPEYEVQAQIVNGGVAHAAFPMALTGLKGNCVVTHEEARLENLTAATGFTQWMARGDHQWKSGRTSIYSAVEELELSDGLRQRLPPAVRKWAEELRLTGLFRAECHIEHEAGSPWLPRMIIHGRECAFRYAKFPYPVTEVSGQIQVQGRQLEVDARGMAGGVPVIFRGIAINPGPMADAAIEIRTRGVIIDETLKSSCPPAIADTLRLLQMEGKSDIVARIIRPPGLGSKWETQLAAKVFDGRLKCKPFPYEMQNVSGVVTWLNNRLEMKDVRATHGQTALEGRGVFQRQPEQDRLDLFVNVHQGSFDQSLFDALPAHLQKTWLEINPRGSFDSNIELAWSPGMEVDVVIPSLRLTGCDLALKQFPYAITDVQGELNYQQGDLNILRLSGRHDDTTIRLKGFGEFHAGRSRVVFEEFFADDVLVTTAFRRAVPASLKPTLDALNPAGAFSVNGQIEFLQERQDQAALDVAWRLEFVLPGNELTAGLKLEKVSGKVQCDGSTSAKGTELKGSIDFDLVRVMGYQVGVVRGPFRLSNGELSIGAREMITGNQGELPPRRIPLEERLSGKTCDGIVTLDAIVWLDQAVPAWQLKSTISRASLERYAQMYLNGQSNLRGTMNGWMDLKGRAGDTQTIIGAGQLQISPAAIYELPIFVQIFRSLQLDGNASKAAFDYVDLNFRVSDERFNFSSIDLVGSAISLRGRGSIRFDGGIVLDFYSMLARNQVRIPVIHEVVGALSRGWVGVEVRGNVGSPVSRMKPVPELDDALKQFLSAFNPASNVRPPPLQTFQPIP</sequence>
<feature type="transmembrane region" description="Helical" evidence="1">
    <location>
        <begin position="7"/>
        <end position="28"/>
    </location>
</feature>
<dbReference type="RefSeq" id="WP_068849226.1">
    <property type="nucleotide sequence ID" value="NZ_LYDR01000123.1"/>
</dbReference>
<keyword evidence="1" id="KW-1133">Transmembrane helix</keyword>
<evidence type="ECO:0000256" key="1">
    <source>
        <dbReference type="SAM" id="Phobius"/>
    </source>
</evidence>
<dbReference type="Proteomes" id="UP000094828">
    <property type="component" value="Unassembled WGS sequence"/>
</dbReference>
<keyword evidence="1" id="KW-0472">Membrane</keyword>
<dbReference type="OrthoDB" id="223541at2"/>
<evidence type="ECO:0000313" key="2">
    <source>
        <dbReference type="EMBL" id="ODA29792.1"/>
    </source>
</evidence>
<evidence type="ECO:0000313" key="3">
    <source>
        <dbReference type="Proteomes" id="UP000094828"/>
    </source>
</evidence>
<dbReference type="STRING" id="1841610.A6X21_07350"/>
<organism evidence="2 3">
    <name type="scientific">Planctopirus hydrillae</name>
    <dbReference type="NCBI Taxonomy" id="1841610"/>
    <lineage>
        <taxon>Bacteria</taxon>
        <taxon>Pseudomonadati</taxon>
        <taxon>Planctomycetota</taxon>
        <taxon>Planctomycetia</taxon>
        <taxon>Planctomycetales</taxon>
        <taxon>Planctomycetaceae</taxon>
        <taxon>Planctopirus</taxon>
    </lineage>
</organism>
<name>A0A1C3E976_9PLAN</name>
<dbReference type="InterPro" id="IPR052894">
    <property type="entry name" value="AsmA-related"/>
</dbReference>
<proteinExistence type="predicted"/>
<dbReference type="PANTHER" id="PTHR30441">
    <property type="entry name" value="DUF748 DOMAIN-CONTAINING PROTEIN"/>
    <property type="match status" value="1"/>
</dbReference>
<dbReference type="PANTHER" id="PTHR30441:SF8">
    <property type="entry name" value="DUF748 DOMAIN-CONTAINING PROTEIN"/>
    <property type="match status" value="1"/>
</dbReference>
<dbReference type="EMBL" id="LYDR01000123">
    <property type="protein sequence ID" value="ODA29792.1"/>
    <property type="molecule type" value="Genomic_DNA"/>
</dbReference>
<gene>
    <name evidence="2" type="ORF">A6X21_07350</name>
</gene>
<keyword evidence="3" id="KW-1185">Reference proteome</keyword>
<dbReference type="GO" id="GO:0005886">
    <property type="term" value="C:plasma membrane"/>
    <property type="evidence" value="ECO:0007669"/>
    <property type="project" value="TreeGrafter"/>
</dbReference>
<keyword evidence="1" id="KW-0812">Transmembrane</keyword>
<dbReference type="GO" id="GO:0090313">
    <property type="term" value="P:regulation of protein targeting to membrane"/>
    <property type="evidence" value="ECO:0007669"/>
    <property type="project" value="TreeGrafter"/>
</dbReference>
<accession>A0A1C3E976</accession>
<comment type="caution">
    <text evidence="2">The sequence shown here is derived from an EMBL/GenBank/DDBJ whole genome shotgun (WGS) entry which is preliminary data.</text>
</comment>
<dbReference type="AlphaFoldDB" id="A0A1C3E976"/>